<organism evidence="1 2">
    <name type="scientific">Nonomuraea aridisoli</name>
    <dbReference type="NCBI Taxonomy" id="2070368"/>
    <lineage>
        <taxon>Bacteria</taxon>
        <taxon>Bacillati</taxon>
        <taxon>Actinomycetota</taxon>
        <taxon>Actinomycetes</taxon>
        <taxon>Streptosporangiales</taxon>
        <taxon>Streptosporangiaceae</taxon>
        <taxon>Nonomuraea</taxon>
    </lineage>
</organism>
<dbReference type="Proteomes" id="UP000249304">
    <property type="component" value="Unassembled WGS sequence"/>
</dbReference>
<dbReference type="SUPFAM" id="SSF158560">
    <property type="entry name" value="BH3980-like"/>
    <property type="match status" value="1"/>
</dbReference>
<evidence type="ECO:0000313" key="2">
    <source>
        <dbReference type="Proteomes" id="UP000249304"/>
    </source>
</evidence>
<dbReference type="OrthoDB" id="8083683at2"/>
<dbReference type="InterPro" id="IPR008316">
    <property type="entry name" value="UCP029876"/>
</dbReference>
<comment type="caution">
    <text evidence="1">The sequence shown here is derived from an EMBL/GenBank/DDBJ whole genome shotgun (WGS) entry which is preliminary data.</text>
</comment>
<dbReference type="AlphaFoldDB" id="A0A2W2EKV8"/>
<evidence type="ECO:0000313" key="1">
    <source>
        <dbReference type="EMBL" id="PZG23321.1"/>
    </source>
</evidence>
<gene>
    <name evidence="1" type="ORF">C1J01_01440</name>
</gene>
<sequence length="138" mass="15868">MATGSNEPKSRYLQYLEMVTGSLEDKRRYRQYKARIKQLPEDYRTAVEAMERYLMHFGPADGAGAMAMYEDLADLFERSAADGTPIRDIFGEDPVEFVEAFMANYPIGQYRARERNRFTSAISRAAGEDTARDDRTDR</sequence>
<reference evidence="1 2" key="1">
    <citation type="submission" date="2018-01" db="EMBL/GenBank/DDBJ databases">
        <title>Draft genome sequence of Nonomuraea sp. KC333.</title>
        <authorList>
            <person name="Sahin N."/>
            <person name="Saygin H."/>
            <person name="Ay H."/>
        </authorList>
    </citation>
    <scope>NUCLEOTIDE SEQUENCE [LARGE SCALE GENOMIC DNA]</scope>
    <source>
        <strain evidence="1 2">KC333</strain>
    </source>
</reference>
<protein>
    <recommendedName>
        <fullName evidence="3">DUF1048 domain-containing protein</fullName>
    </recommendedName>
</protein>
<name>A0A2W2EKV8_9ACTN</name>
<dbReference type="RefSeq" id="WP_111175213.1">
    <property type="nucleotide sequence ID" value="NZ_POUD01000003.1"/>
</dbReference>
<keyword evidence="2" id="KW-1185">Reference proteome</keyword>
<proteinExistence type="predicted"/>
<dbReference type="Pfam" id="PF06304">
    <property type="entry name" value="DUF1048"/>
    <property type="match status" value="1"/>
</dbReference>
<accession>A0A2W2EKV8</accession>
<evidence type="ECO:0008006" key="3">
    <source>
        <dbReference type="Google" id="ProtNLM"/>
    </source>
</evidence>
<dbReference type="EMBL" id="POUD01000003">
    <property type="protein sequence ID" value="PZG23321.1"/>
    <property type="molecule type" value="Genomic_DNA"/>
</dbReference>
<dbReference type="Gene3D" id="1.10.1900.10">
    <property type="entry name" value="c-terminal domain of poly(a) binding protein"/>
    <property type="match status" value="1"/>
</dbReference>